<dbReference type="FunCoup" id="Q018G6">
    <property type="interactions" value="345"/>
</dbReference>
<comment type="caution">
    <text evidence="2">The sequence shown here is derived from an EMBL/GenBank/DDBJ whole genome shotgun (WGS) entry which is preliminary data.</text>
</comment>
<sequence length="168" mass="17833">MATPSSSPGRRDPARSREGRARARARSRATHRRRARDDSFQNVIALALGAALALNPTFPDDARAEFYIEDVPSALRSSEGASSSRGEGVKSLSALTGGAKKKEVTSCVSKCVVTCARGSGMSGPGLGPASLRRDPVVFKEGFRSREYCLRECSEVCSRAINGDGARAK</sequence>
<accession>Q018G6</accession>
<feature type="compositionally biased region" description="Basic residues" evidence="1">
    <location>
        <begin position="22"/>
        <end position="34"/>
    </location>
</feature>
<evidence type="ECO:0000256" key="1">
    <source>
        <dbReference type="SAM" id="MobiDB-lite"/>
    </source>
</evidence>
<reference evidence="3" key="1">
    <citation type="journal article" date="2006" name="Proc. Natl. Acad. Sci. U.S.A.">
        <title>Genome analysis of the smallest free-living eukaryote Ostreococcus tauri unveils many unique features.</title>
        <authorList>
            <person name="Derelle E."/>
            <person name="Ferraz C."/>
            <person name="Rombauts S."/>
            <person name="Rouze P."/>
            <person name="Worden A.Z."/>
            <person name="Robbens S."/>
            <person name="Partensky F."/>
            <person name="Degroeve S."/>
            <person name="Echeynie S."/>
            <person name="Cooke R."/>
            <person name="Saeys Y."/>
            <person name="Wuyts J."/>
            <person name="Jabbari K."/>
            <person name="Bowler C."/>
            <person name="Panaud O."/>
            <person name="Piegu B."/>
            <person name="Ball S.G."/>
            <person name="Ral J.-P."/>
            <person name="Bouget F.-Y."/>
            <person name="Piganeau G."/>
            <person name="De Baets B."/>
            <person name="Picard A."/>
            <person name="Delseny M."/>
            <person name="Demaille J."/>
            <person name="Van de Peer Y."/>
            <person name="Moreau H."/>
        </authorList>
    </citation>
    <scope>NUCLEOTIDE SEQUENCE [LARGE SCALE GENOMIC DNA]</scope>
    <source>
        <strain evidence="3">OTTH 0595 / CCAP 157/2 / RCC745</strain>
    </source>
</reference>
<gene>
    <name evidence="2" type="ORF">OT_ostta05g04415</name>
</gene>
<dbReference type="InParanoid" id="Q018G6"/>
<dbReference type="PANTHER" id="PTHR36006">
    <property type="entry name" value="BNAC02G25390D PROTEIN"/>
    <property type="match status" value="1"/>
</dbReference>
<name>Q018G6_OSTTA</name>
<keyword evidence="3" id="KW-1185">Reference proteome</keyword>
<dbReference type="EMBL" id="CAID01000005">
    <property type="protein sequence ID" value="CAL54209.1"/>
    <property type="molecule type" value="Genomic_DNA"/>
</dbReference>
<proteinExistence type="predicted"/>
<evidence type="ECO:0000313" key="3">
    <source>
        <dbReference type="Proteomes" id="UP000009170"/>
    </source>
</evidence>
<dbReference type="KEGG" id="ota:OT_ostta05g04415"/>
<feature type="region of interest" description="Disordered" evidence="1">
    <location>
        <begin position="1"/>
        <end position="36"/>
    </location>
</feature>
<dbReference type="AlphaFoldDB" id="Q018G6"/>
<dbReference type="Proteomes" id="UP000009170">
    <property type="component" value="Unassembled WGS sequence"/>
</dbReference>
<dbReference type="GeneID" id="9834538"/>
<dbReference type="PANTHER" id="PTHR36006:SF2">
    <property type="entry name" value="OS06G0704200 PROTEIN"/>
    <property type="match status" value="1"/>
</dbReference>
<dbReference type="RefSeq" id="XP_003079551.1">
    <property type="nucleotide sequence ID" value="XM_003079503.1"/>
</dbReference>
<organism evidence="2 3">
    <name type="scientific">Ostreococcus tauri</name>
    <name type="common">Marine green alga</name>
    <dbReference type="NCBI Taxonomy" id="70448"/>
    <lineage>
        <taxon>Eukaryota</taxon>
        <taxon>Viridiplantae</taxon>
        <taxon>Chlorophyta</taxon>
        <taxon>Mamiellophyceae</taxon>
        <taxon>Mamiellales</taxon>
        <taxon>Bathycoccaceae</taxon>
        <taxon>Ostreococcus</taxon>
    </lineage>
</organism>
<feature type="compositionally biased region" description="Basic and acidic residues" evidence="1">
    <location>
        <begin position="9"/>
        <end position="21"/>
    </location>
</feature>
<evidence type="ECO:0000313" key="2">
    <source>
        <dbReference type="EMBL" id="CAL54209.1"/>
    </source>
</evidence>
<reference evidence="2 3" key="2">
    <citation type="journal article" date="2014" name="BMC Genomics">
        <title>An improved genome of the model marine alga Ostreococcus tauri unfolds by assessing Illumina de novo assemblies.</title>
        <authorList>
            <person name="Blanc-Mathieu R."/>
            <person name="Verhelst B."/>
            <person name="Derelle E."/>
            <person name="Rombauts S."/>
            <person name="Bouget F.Y."/>
            <person name="Carre I."/>
            <person name="Chateau A."/>
            <person name="Eyre-Walker A."/>
            <person name="Grimsley N."/>
            <person name="Moreau H."/>
            <person name="Piegu B."/>
            <person name="Rivals E."/>
            <person name="Schackwitz W."/>
            <person name="Van de Peer Y."/>
            <person name="Piganeau G."/>
        </authorList>
    </citation>
    <scope>NUCLEOTIDE SEQUENCE [LARGE SCALE GENOMIC DNA]</scope>
    <source>
        <strain evidence="3">OTTH 0595 / CCAP 157/2 / RCC745</strain>
    </source>
</reference>
<protein>
    <submittedName>
        <fullName evidence="2">Uncharacterized protein</fullName>
    </submittedName>
</protein>
<dbReference type="OrthoDB" id="1900575at2759"/>